<evidence type="ECO:0000313" key="2">
    <source>
        <dbReference type="Proteomes" id="UP000694415"/>
    </source>
</evidence>
<dbReference type="Ensembl" id="ENSMSIT00000010389.1">
    <property type="protein sequence ID" value="ENSMSIP00000008177.1"/>
    <property type="gene ID" value="ENSMSIG00000007251.1"/>
</dbReference>
<sequence>MTPFVLGRQLQLRLHLHQWPFMASHSAEPQLLCETPSCLQNQYHLGDPYTLPSPATAQGTTLAISGTQPLCSQKTLPRRCHLNDVGLFLITANFLAPANQHQQSQ</sequence>
<reference evidence="1" key="1">
    <citation type="submission" date="2025-08" db="UniProtKB">
        <authorList>
            <consortium name="Ensembl"/>
        </authorList>
    </citation>
    <scope>IDENTIFICATION</scope>
</reference>
<dbReference type="AlphaFoldDB" id="A0A8C6GL60"/>
<protein>
    <submittedName>
        <fullName evidence="1">Uncharacterized protein</fullName>
    </submittedName>
</protein>
<dbReference type="Proteomes" id="UP000694415">
    <property type="component" value="Unplaced"/>
</dbReference>
<proteinExistence type="predicted"/>
<reference evidence="1" key="2">
    <citation type="submission" date="2025-09" db="UniProtKB">
        <authorList>
            <consortium name="Ensembl"/>
        </authorList>
    </citation>
    <scope>IDENTIFICATION</scope>
</reference>
<organism evidence="1 2">
    <name type="scientific">Mus spicilegus</name>
    <name type="common">Mound-building mouse</name>
    <dbReference type="NCBI Taxonomy" id="10103"/>
    <lineage>
        <taxon>Eukaryota</taxon>
        <taxon>Metazoa</taxon>
        <taxon>Chordata</taxon>
        <taxon>Craniata</taxon>
        <taxon>Vertebrata</taxon>
        <taxon>Euteleostomi</taxon>
        <taxon>Mammalia</taxon>
        <taxon>Eutheria</taxon>
        <taxon>Euarchontoglires</taxon>
        <taxon>Glires</taxon>
        <taxon>Rodentia</taxon>
        <taxon>Myomorpha</taxon>
        <taxon>Muroidea</taxon>
        <taxon>Muridae</taxon>
        <taxon>Murinae</taxon>
        <taxon>Mus</taxon>
        <taxon>Mus</taxon>
    </lineage>
</organism>
<name>A0A8C6GL60_MUSSI</name>
<dbReference type="GeneTree" id="ENSGT00960000189931"/>
<evidence type="ECO:0000313" key="1">
    <source>
        <dbReference type="Ensembl" id="ENSMSIP00000008177.1"/>
    </source>
</evidence>
<keyword evidence="2" id="KW-1185">Reference proteome</keyword>
<accession>A0A8C6GL60</accession>